<dbReference type="GO" id="GO:0006952">
    <property type="term" value="P:defense response"/>
    <property type="evidence" value="ECO:0007669"/>
    <property type="project" value="UniProtKB-KW"/>
</dbReference>
<dbReference type="OrthoDB" id="1419197at2759"/>
<evidence type="ECO:0000313" key="6">
    <source>
        <dbReference type="Proteomes" id="UP000694853"/>
    </source>
</evidence>
<dbReference type="InterPro" id="IPR058192">
    <property type="entry name" value="WHD_ROQ1-like"/>
</dbReference>
<dbReference type="InterPro" id="IPR032675">
    <property type="entry name" value="LRR_dom_sf"/>
</dbReference>
<dbReference type="InterPro" id="IPR027417">
    <property type="entry name" value="P-loop_NTPase"/>
</dbReference>
<dbReference type="InterPro" id="IPR000157">
    <property type="entry name" value="TIR_dom"/>
</dbReference>
<gene>
    <name evidence="7" type="primary">LOC113850949</name>
</gene>
<dbReference type="Pfam" id="PF01582">
    <property type="entry name" value="TIR"/>
    <property type="match status" value="1"/>
</dbReference>
<dbReference type="Pfam" id="PF23282">
    <property type="entry name" value="WHD_ROQ1"/>
    <property type="match status" value="1"/>
</dbReference>
<dbReference type="PANTHER" id="PTHR11017:SF263">
    <property type="entry name" value="ADP-RIBOSYL CYCLASE_CYCLIC ADP-RIBOSE HYDROLASE"/>
    <property type="match status" value="1"/>
</dbReference>
<dbReference type="Pfam" id="PF00931">
    <property type="entry name" value="NB-ARC"/>
    <property type="match status" value="1"/>
</dbReference>
<dbReference type="SUPFAM" id="SSF52200">
    <property type="entry name" value="Toll/Interleukin receptor TIR domain"/>
    <property type="match status" value="1"/>
</dbReference>
<evidence type="ECO:0000256" key="2">
    <source>
        <dbReference type="ARBA" id="ARBA00022737"/>
    </source>
</evidence>
<dbReference type="PANTHER" id="PTHR11017">
    <property type="entry name" value="LEUCINE-RICH REPEAT-CONTAINING PROTEIN"/>
    <property type="match status" value="1"/>
</dbReference>
<evidence type="ECO:0000313" key="7">
    <source>
        <dbReference type="RefSeq" id="XP_027337257.1"/>
    </source>
</evidence>
<dbReference type="Pfam" id="PF07725">
    <property type="entry name" value="LRR_3"/>
    <property type="match status" value="1"/>
</dbReference>
<dbReference type="AlphaFoldDB" id="A0A8B8K0F7"/>
<dbReference type="GeneID" id="113850949"/>
<protein>
    <submittedName>
        <fullName evidence="7">Disease resistance protein RML1A-like</fullName>
    </submittedName>
</protein>
<organism evidence="6 7">
    <name type="scientific">Abrus precatorius</name>
    <name type="common">Indian licorice</name>
    <name type="synonym">Glycine abrus</name>
    <dbReference type="NCBI Taxonomy" id="3816"/>
    <lineage>
        <taxon>Eukaryota</taxon>
        <taxon>Viridiplantae</taxon>
        <taxon>Streptophyta</taxon>
        <taxon>Embryophyta</taxon>
        <taxon>Tracheophyta</taxon>
        <taxon>Spermatophyta</taxon>
        <taxon>Magnoliopsida</taxon>
        <taxon>eudicotyledons</taxon>
        <taxon>Gunneridae</taxon>
        <taxon>Pentapetalae</taxon>
        <taxon>rosids</taxon>
        <taxon>fabids</taxon>
        <taxon>Fabales</taxon>
        <taxon>Fabaceae</taxon>
        <taxon>Papilionoideae</taxon>
        <taxon>50 kb inversion clade</taxon>
        <taxon>NPAAA clade</taxon>
        <taxon>indigoferoid/millettioid clade</taxon>
        <taxon>Abreae</taxon>
        <taxon>Abrus</taxon>
    </lineage>
</organism>
<dbReference type="GO" id="GO:0043531">
    <property type="term" value="F:ADP binding"/>
    <property type="evidence" value="ECO:0007669"/>
    <property type="project" value="InterPro"/>
</dbReference>
<dbReference type="SMART" id="SM00255">
    <property type="entry name" value="TIR"/>
    <property type="match status" value="1"/>
</dbReference>
<dbReference type="InterPro" id="IPR035897">
    <property type="entry name" value="Toll_tir_struct_dom_sf"/>
</dbReference>
<proteinExistence type="predicted"/>
<keyword evidence="6" id="KW-1185">Reference proteome</keyword>
<dbReference type="InterPro" id="IPR011713">
    <property type="entry name" value="Leu-rich_rpt_3"/>
</dbReference>
<dbReference type="InterPro" id="IPR044974">
    <property type="entry name" value="Disease_R_plants"/>
</dbReference>
<evidence type="ECO:0000256" key="3">
    <source>
        <dbReference type="ARBA" id="ARBA00022821"/>
    </source>
</evidence>
<reference evidence="7" key="2">
    <citation type="submission" date="2025-08" db="UniProtKB">
        <authorList>
            <consortium name="RefSeq"/>
        </authorList>
    </citation>
    <scope>IDENTIFICATION</scope>
    <source>
        <tissue evidence="7">Young leaves</tissue>
    </source>
</reference>
<dbReference type="InterPro" id="IPR002182">
    <property type="entry name" value="NB-ARC"/>
</dbReference>
<evidence type="ECO:0000259" key="5">
    <source>
        <dbReference type="PROSITE" id="PS50104"/>
    </source>
</evidence>
<dbReference type="RefSeq" id="XP_027337257.1">
    <property type="nucleotide sequence ID" value="XM_027481456.1"/>
</dbReference>
<evidence type="ECO:0000256" key="4">
    <source>
        <dbReference type="ARBA" id="ARBA00023027"/>
    </source>
</evidence>
<accession>A0A8B8K0F7</accession>
<dbReference type="SUPFAM" id="SSF52058">
    <property type="entry name" value="L domain-like"/>
    <property type="match status" value="1"/>
</dbReference>
<keyword evidence="3" id="KW-0611">Plant defense</keyword>
<dbReference type="GO" id="GO:0007165">
    <property type="term" value="P:signal transduction"/>
    <property type="evidence" value="ECO:0007669"/>
    <property type="project" value="InterPro"/>
</dbReference>
<dbReference type="PROSITE" id="PS50104">
    <property type="entry name" value="TIR"/>
    <property type="match status" value="1"/>
</dbReference>
<dbReference type="FunFam" id="3.40.50.10140:FF:000007">
    <property type="entry name" value="Disease resistance protein (TIR-NBS-LRR class)"/>
    <property type="match status" value="1"/>
</dbReference>
<name>A0A8B8K0F7_ABRPR</name>
<dbReference type="InterPro" id="IPR042197">
    <property type="entry name" value="Apaf_helical"/>
</dbReference>
<dbReference type="Gene3D" id="3.80.10.10">
    <property type="entry name" value="Ribonuclease Inhibitor"/>
    <property type="match status" value="2"/>
</dbReference>
<reference evidence="6" key="1">
    <citation type="journal article" date="2019" name="Toxins">
        <title>Detection of Abrin-Like and Prepropulchellin-Like Toxin Genes and Transcripts Using Whole Genome Sequencing and Full-Length Transcript Sequencing of Abrus precatorius.</title>
        <authorList>
            <person name="Hovde B.T."/>
            <person name="Daligault H.E."/>
            <person name="Hanschen E.R."/>
            <person name="Kunde Y.A."/>
            <person name="Johnson M.B."/>
            <person name="Starkenburg S.R."/>
            <person name="Johnson S.L."/>
        </authorList>
    </citation>
    <scope>NUCLEOTIDE SEQUENCE [LARGE SCALE GENOMIC DNA]</scope>
</reference>
<dbReference type="Gene3D" id="3.40.50.10140">
    <property type="entry name" value="Toll/interleukin-1 receptor homology (TIR) domain"/>
    <property type="match status" value="1"/>
</dbReference>
<dbReference type="Gene3D" id="1.10.8.430">
    <property type="entry name" value="Helical domain of apoptotic protease-activating factors"/>
    <property type="match status" value="1"/>
</dbReference>
<dbReference type="Proteomes" id="UP000694853">
    <property type="component" value="Unplaced"/>
</dbReference>
<dbReference type="SUPFAM" id="SSF46785">
    <property type="entry name" value="Winged helix' DNA-binding domain"/>
    <property type="match status" value="1"/>
</dbReference>
<sequence length="1101" mass="126945">MVVIMISEKRRCWPSGDVARKGIVTTSNWEMQSLRSSGINKRISVQPLNLFGVLVKKKKLVNKIFAKGVAVKETSNNAPRIKYDVFVSFRGKDIRDNFLSHLIEAFPRKQIYAFVDDKLERGDEISLSLLEAIEGSFISLIIFSEDYASSRWCLEELVKIVECREKYGQIIIPVFYNIDPTNVRHQKGSYENALAEHEKKYGLSKVQMWRHALTNSANLSGINSTTFRNDAELLEDIINHVLKRLSNQPYNSKGLIGTGKPIAHLESLLCQDSKDVRVIGIWGMGGIGKTTIAEELFNKMCFEFEGCCFLAKVREESERYSLIYLQKKLFSTLLAEEVKIESFNYIKRRISRMKVLIVLDDVNDSDQIEKLFGSLDWFGSGSRIIITTRDKQVLNKVDDIYEVGILSSSEALELFNLNAFSQNHLEMEYYELSKRVINYAKGIPLVLKVLGNLLRGKDKEVWESQLDKLKKMPSKKVHDIMKLSYDDLDRKEQKIFLDLAYYESDNSVVIGLERLKDKALITISKDNIVSMHDIVQEMGWEIVRQESSEDLGSCSRLWDPDDIYEVLKNDKGTRAIRSIKTHLSTIKKLTLSPHIFAKMSQLQFLDLHSSEYDQDCLDLLPQGFQYLSSDIRYLHWMHYPLKSLPDKFSAKNLVVLDMSYSQVEKLWDGVQNLVNLKEVKLNNCKFLKELPNFTEAANLEILDLSCCGELTSVNPSIFSLNKLQKLDLSLCFSLTKLTSDTHLTSLRYLNLEYCEKLQEFSVTSENMIELRFVGIHINALPSSFERQSKLEVLVLGASEIESLPSCIKNFTRLRYLDLRYCSMLQTLPELPPSLETLLAERCRSLKTVLFPSTAVDQLKENRRKIEFWNCLYLDKHSLLAIGLNVQINVMKFAYQHLPSPELDYAENYDDYKDKYDSYQAKYVYPGSRVPEWLEYKTTKDYILIDLSSAQLLPQLGFIFCFIVSEDSEYGEKLEFDITISDAESDGKKDSVSMYMTRSFFRIASDHVCVMYDQRCSHYLNSKAKTMTRLKIKVAARAEPNDLRHEPEVVLKGFGVSPINTSTYHSFVQQVEFIDYMNKWNRVVLIIILCISFMKLKINNLI</sequence>
<dbReference type="Gene3D" id="3.40.50.300">
    <property type="entry name" value="P-loop containing nucleotide triphosphate hydrolases"/>
    <property type="match status" value="1"/>
</dbReference>
<dbReference type="KEGG" id="aprc:113850949"/>
<dbReference type="SUPFAM" id="SSF52540">
    <property type="entry name" value="P-loop containing nucleoside triphosphate hydrolases"/>
    <property type="match status" value="1"/>
</dbReference>
<evidence type="ECO:0000256" key="1">
    <source>
        <dbReference type="ARBA" id="ARBA00022614"/>
    </source>
</evidence>
<dbReference type="InterPro" id="IPR036390">
    <property type="entry name" value="WH_DNA-bd_sf"/>
</dbReference>
<dbReference type="PRINTS" id="PR00364">
    <property type="entry name" value="DISEASERSIST"/>
</dbReference>
<keyword evidence="2" id="KW-0677">Repeat</keyword>
<keyword evidence="1" id="KW-0433">Leucine-rich repeat</keyword>
<keyword evidence="4" id="KW-0520">NAD</keyword>
<feature type="domain" description="TIR" evidence="5">
    <location>
        <begin position="81"/>
        <end position="245"/>
    </location>
</feature>